<gene>
    <name evidence="6" type="primary">rspR_2</name>
    <name evidence="6" type="ORF">PRI8871_01849</name>
</gene>
<keyword evidence="1" id="KW-0805">Transcription regulation</keyword>
<dbReference type="InterPro" id="IPR008920">
    <property type="entry name" value="TF_FadR/GntR_C"/>
</dbReference>
<dbReference type="OrthoDB" id="8638122at2"/>
<dbReference type="PANTHER" id="PTHR43537:SF45">
    <property type="entry name" value="GNTR FAMILY REGULATORY PROTEIN"/>
    <property type="match status" value="1"/>
</dbReference>
<dbReference type="SUPFAM" id="SSF48008">
    <property type="entry name" value="GntR ligand-binding domain-like"/>
    <property type="match status" value="1"/>
</dbReference>
<dbReference type="PROSITE" id="PS50949">
    <property type="entry name" value="HTH_GNTR"/>
    <property type="match status" value="1"/>
</dbReference>
<keyword evidence="3" id="KW-0804">Transcription</keyword>
<name>A0A2R8AVS2_9RHOB</name>
<keyword evidence="7" id="KW-1185">Reference proteome</keyword>
<dbReference type="PANTHER" id="PTHR43537">
    <property type="entry name" value="TRANSCRIPTIONAL REGULATOR, GNTR FAMILY"/>
    <property type="match status" value="1"/>
</dbReference>
<evidence type="ECO:0000313" key="6">
    <source>
        <dbReference type="EMBL" id="SPF80047.1"/>
    </source>
</evidence>
<feature type="region of interest" description="Disordered" evidence="4">
    <location>
        <begin position="1"/>
        <end position="23"/>
    </location>
</feature>
<dbReference type="SMART" id="SM00895">
    <property type="entry name" value="FCD"/>
    <property type="match status" value="1"/>
</dbReference>
<dbReference type="RefSeq" id="WP_108885930.1">
    <property type="nucleotide sequence ID" value="NZ_OMOJ01000003.1"/>
</dbReference>
<feature type="domain" description="HTH gntR-type" evidence="5">
    <location>
        <begin position="21"/>
        <end position="88"/>
    </location>
</feature>
<dbReference type="Pfam" id="PF07729">
    <property type="entry name" value="FCD"/>
    <property type="match status" value="1"/>
</dbReference>
<dbReference type="GO" id="GO:0003700">
    <property type="term" value="F:DNA-binding transcription factor activity"/>
    <property type="evidence" value="ECO:0007669"/>
    <property type="project" value="InterPro"/>
</dbReference>
<evidence type="ECO:0000259" key="5">
    <source>
        <dbReference type="PROSITE" id="PS50949"/>
    </source>
</evidence>
<dbReference type="CDD" id="cd07377">
    <property type="entry name" value="WHTH_GntR"/>
    <property type="match status" value="1"/>
</dbReference>
<keyword evidence="2" id="KW-0238">DNA-binding</keyword>
<evidence type="ECO:0000313" key="7">
    <source>
        <dbReference type="Proteomes" id="UP000244904"/>
    </source>
</evidence>
<dbReference type="SUPFAM" id="SSF46785">
    <property type="entry name" value="Winged helix' DNA-binding domain"/>
    <property type="match status" value="1"/>
</dbReference>
<organism evidence="6 7">
    <name type="scientific">Pseudoprimorskyibacter insulae</name>
    <dbReference type="NCBI Taxonomy" id="1695997"/>
    <lineage>
        <taxon>Bacteria</taxon>
        <taxon>Pseudomonadati</taxon>
        <taxon>Pseudomonadota</taxon>
        <taxon>Alphaproteobacteria</taxon>
        <taxon>Rhodobacterales</taxon>
        <taxon>Paracoccaceae</taxon>
        <taxon>Pseudoprimorskyibacter</taxon>
    </lineage>
</organism>
<dbReference type="Gene3D" id="1.10.10.10">
    <property type="entry name" value="Winged helix-like DNA-binding domain superfamily/Winged helix DNA-binding domain"/>
    <property type="match status" value="1"/>
</dbReference>
<evidence type="ECO:0000256" key="2">
    <source>
        <dbReference type="ARBA" id="ARBA00023125"/>
    </source>
</evidence>
<dbReference type="InterPro" id="IPR000524">
    <property type="entry name" value="Tscrpt_reg_HTH_GntR"/>
</dbReference>
<evidence type="ECO:0000256" key="4">
    <source>
        <dbReference type="SAM" id="MobiDB-lite"/>
    </source>
</evidence>
<dbReference type="GO" id="GO:0003677">
    <property type="term" value="F:DNA binding"/>
    <property type="evidence" value="ECO:0007669"/>
    <property type="project" value="UniProtKB-KW"/>
</dbReference>
<dbReference type="InterPro" id="IPR011711">
    <property type="entry name" value="GntR_C"/>
</dbReference>
<dbReference type="Pfam" id="PF00392">
    <property type="entry name" value="GntR"/>
    <property type="match status" value="1"/>
</dbReference>
<dbReference type="InterPro" id="IPR036388">
    <property type="entry name" value="WH-like_DNA-bd_sf"/>
</dbReference>
<evidence type="ECO:0000256" key="3">
    <source>
        <dbReference type="ARBA" id="ARBA00023163"/>
    </source>
</evidence>
<dbReference type="InterPro" id="IPR036390">
    <property type="entry name" value="WH_DNA-bd_sf"/>
</dbReference>
<dbReference type="SMART" id="SM00345">
    <property type="entry name" value="HTH_GNTR"/>
    <property type="match status" value="1"/>
</dbReference>
<reference evidence="7" key="1">
    <citation type="submission" date="2018-03" db="EMBL/GenBank/DDBJ databases">
        <authorList>
            <person name="Rodrigo-Torres L."/>
            <person name="Arahal R. D."/>
            <person name="Lucena T."/>
        </authorList>
    </citation>
    <scope>NUCLEOTIDE SEQUENCE [LARGE SCALE GENOMIC DNA]</scope>
    <source>
        <strain evidence="7">CECT 8871</strain>
    </source>
</reference>
<sequence length="240" mass="27362">MTASHKMNFGGLGPSISPGHTSAAQRVYEDLRERIVTLELPPETTLSRSDLARTYGVSQTPIREAMQKLEQDGLIRIYPQSRTEVSRIDVKELREAHFLRVALECEVVRRLAVMEDRSALEQALAISEMQVALRNKPDQFRMFSDLDKAMHRVLFEAVGMRALYELLARKLGHLARCQRLELPRKGKVDTILDQHRAVMDALVARDPEAAVEAMRVHVSGTITRIEKLQHEFPDYFTNQS</sequence>
<evidence type="ECO:0000256" key="1">
    <source>
        <dbReference type="ARBA" id="ARBA00023015"/>
    </source>
</evidence>
<proteinExistence type="predicted"/>
<dbReference type="AlphaFoldDB" id="A0A2R8AVS2"/>
<dbReference type="EMBL" id="OMOJ01000003">
    <property type="protein sequence ID" value="SPF80047.1"/>
    <property type="molecule type" value="Genomic_DNA"/>
</dbReference>
<protein>
    <submittedName>
        <fullName evidence="6">HTH-type transcriptional repressor RspR</fullName>
    </submittedName>
</protein>
<dbReference type="Proteomes" id="UP000244904">
    <property type="component" value="Unassembled WGS sequence"/>
</dbReference>
<dbReference type="Gene3D" id="1.20.120.530">
    <property type="entry name" value="GntR ligand-binding domain-like"/>
    <property type="match status" value="1"/>
</dbReference>
<accession>A0A2R8AVS2</accession>